<organism evidence="8 9">
    <name type="scientific">Candidatus Komeilibacteria bacterium RIFCSPLOWO2_02_FULL_48_11</name>
    <dbReference type="NCBI Taxonomy" id="1798553"/>
    <lineage>
        <taxon>Bacteria</taxon>
        <taxon>Candidatus Komeiliibacteriota</taxon>
    </lineage>
</organism>
<evidence type="ECO:0000256" key="3">
    <source>
        <dbReference type="ARBA" id="ARBA00022670"/>
    </source>
</evidence>
<dbReference type="EMBL" id="MHKO01000043">
    <property type="protein sequence ID" value="OGY91550.1"/>
    <property type="molecule type" value="Genomic_DNA"/>
</dbReference>
<evidence type="ECO:0000313" key="9">
    <source>
        <dbReference type="Proteomes" id="UP000178109"/>
    </source>
</evidence>
<dbReference type="PANTHER" id="PTHR43330">
    <property type="entry name" value="METHIONINE AMINOPEPTIDASE"/>
    <property type="match status" value="1"/>
</dbReference>
<feature type="domain" description="Peptidase M24" evidence="7">
    <location>
        <begin position="7"/>
        <end position="238"/>
    </location>
</feature>
<reference evidence="8 9" key="1">
    <citation type="journal article" date="2016" name="Nat. Commun.">
        <title>Thousands of microbial genomes shed light on interconnected biogeochemical processes in an aquifer system.</title>
        <authorList>
            <person name="Anantharaman K."/>
            <person name="Brown C.T."/>
            <person name="Hug L.A."/>
            <person name="Sharon I."/>
            <person name="Castelle C.J."/>
            <person name="Probst A.J."/>
            <person name="Thomas B.C."/>
            <person name="Singh A."/>
            <person name="Wilkins M.J."/>
            <person name="Karaoz U."/>
            <person name="Brodie E.L."/>
            <person name="Williams K.H."/>
            <person name="Hubbard S.S."/>
            <person name="Banfield J.F."/>
        </authorList>
    </citation>
    <scope>NUCLEOTIDE SEQUENCE [LARGE SCALE GENOMIC DNA]</scope>
</reference>
<dbReference type="GO" id="GO:0004239">
    <property type="term" value="F:initiator methionyl aminopeptidase activity"/>
    <property type="evidence" value="ECO:0007669"/>
    <property type="project" value="UniProtKB-EC"/>
</dbReference>
<dbReference type="Pfam" id="PF00557">
    <property type="entry name" value="Peptidase_M24"/>
    <property type="match status" value="1"/>
</dbReference>
<dbReference type="InterPro" id="IPR002467">
    <property type="entry name" value="Pept_M24A_MAP1"/>
</dbReference>
<protein>
    <recommendedName>
        <fullName evidence="6">Methionine aminopeptidase</fullName>
        <ecNumber evidence="6">3.4.11.18</ecNumber>
    </recommendedName>
</protein>
<proteinExistence type="inferred from homology"/>
<dbReference type="InterPro" id="IPR036005">
    <property type="entry name" value="Creatinase/aminopeptidase-like"/>
</dbReference>
<evidence type="ECO:0000256" key="1">
    <source>
        <dbReference type="ARBA" id="ARBA00002521"/>
    </source>
</evidence>
<dbReference type="GO" id="GO:0006508">
    <property type="term" value="P:proteolysis"/>
    <property type="evidence" value="ECO:0007669"/>
    <property type="project" value="UniProtKB-KW"/>
</dbReference>
<dbReference type="HAMAP" id="MF_01974">
    <property type="entry name" value="MetAP_1"/>
    <property type="match status" value="1"/>
</dbReference>
<dbReference type="GO" id="GO:0005829">
    <property type="term" value="C:cytosol"/>
    <property type="evidence" value="ECO:0007669"/>
    <property type="project" value="TreeGrafter"/>
</dbReference>
<sequence length="246" mass="26010">PQEIEILAQGGHILAEIMNQLAARCRAGLTAAELDKKAEELIRQQGGEPSFKNFGPLGSEFPASLCVSPNELVVHGIPGQDLVFKPGDIAGLDLGMKYKGLFTDHAVTIVIGEASKEAKELIDAAKECLRLGIEAAQAGNRLGDIGHAIQQYAEAQGYGVVRQLTGHGVGYAVHEDPKVPNFGEPGTGAKLKIGAVLAIEPMINLGTHEVKTANDGWGVITADDKLSAHFEHTVAVTKEGPRILTK</sequence>
<keyword evidence="3 6" id="KW-0645">Protease</keyword>
<comment type="caution">
    <text evidence="8">The sequence shown here is derived from an EMBL/GenBank/DDBJ whole genome shotgun (WGS) entry which is preliminary data.</text>
</comment>
<comment type="catalytic activity">
    <reaction evidence="6">
        <text>Release of N-terminal amino acids, preferentially methionine, from peptides and arylamides.</text>
        <dbReference type="EC" id="3.4.11.18"/>
    </reaction>
</comment>
<dbReference type="SUPFAM" id="SSF55920">
    <property type="entry name" value="Creatinase/aminopeptidase"/>
    <property type="match status" value="1"/>
</dbReference>
<keyword evidence="2 6" id="KW-0031">Aminopeptidase</keyword>
<dbReference type="Proteomes" id="UP000178109">
    <property type="component" value="Unassembled WGS sequence"/>
</dbReference>
<dbReference type="Gene3D" id="3.90.230.10">
    <property type="entry name" value="Creatinase/methionine aminopeptidase superfamily"/>
    <property type="match status" value="1"/>
</dbReference>
<dbReference type="NCBIfam" id="TIGR00500">
    <property type="entry name" value="met_pdase_I"/>
    <property type="match status" value="1"/>
</dbReference>
<keyword evidence="5" id="KW-0378">Hydrolase</keyword>
<evidence type="ECO:0000256" key="5">
    <source>
        <dbReference type="ARBA" id="ARBA00022801"/>
    </source>
</evidence>
<keyword evidence="4 6" id="KW-0479">Metal-binding</keyword>
<evidence type="ECO:0000259" key="7">
    <source>
        <dbReference type="Pfam" id="PF00557"/>
    </source>
</evidence>
<comment type="cofactor">
    <cofactor evidence="6">
        <name>Co(2+)</name>
        <dbReference type="ChEBI" id="CHEBI:48828"/>
    </cofactor>
    <cofactor evidence="6">
        <name>Zn(2+)</name>
        <dbReference type="ChEBI" id="CHEBI:29105"/>
    </cofactor>
    <cofactor evidence="6">
        <name>Mn(2+)</name>
        <dbReference type="ChEBI" id="CHEBI:29035"/>
    </cofactor>
    <cofactor evidence="6">
        <name>Fe(2+)</name>
        <dbReference type="ChEBI" id="CHEBI:29033"/>
    </cofactor>
    <text evidence="6">Binds 2 divalent metal cations per subunit. Has a high-affinity and a low affinity metal-binding site. The true nature of the physiological cofactor is under debate. The enzyme is active with cobalt, zinc, manganese or divalent iron ions.</text>
</comment>
<name>A0A1G2BT65_9BACT</name>
<dbReference type="InterPro" id="IPR001714">
    <property type="entry name" value="Pept_M24_MAP"/>
</dbReference>
<evidence type="ECO:0000313" key="8">
    <source>
        <dbReference type="EMBL" id="OGY91550.1"/>
    </source>
</evidence>
<feature type="non-terminal residue" evidence="8">
    <location>
        <position position="1"/>
    </location>
</feature>
<comment type="function">
    <text evidence="1">Removes the N-terminal methionine from nascent proteins. The N-terminal methionine is often cleaved when the second residue in the primary sequence is small and uncharged (Met-Ala-, Cys, Gly, Pro, Ser, Thr, or Val). Requires deformylation of the N(alpha)-formylated initiator methionine before it can be hydrolyzed.</text>
</comment>
<dbReference type="EC" id="3.4.11.18" evidence="6"/>
<dbReference type="AlphaFoldDB" id="A0A1G2BT65"/>
<dbReference type="STRING" id="1798553.A3H70_04840"/>
<gene>
    <name evidence="8" type="ORF">A3H70_04840</name>
</gene>
<evidence type="ECO:0000256" key="6">
    <source>
        <dbReference type="RuleBase" id="RU003653"/>
    </source>
</evidence>
<dbReference type="PANTHER" id="PTHR43330:SF27">
    <property type="entry name" value="METHIONINE AMINOPEPTIDASE"/>
    <property type="match status" value="1"/>
</dbReference>
<evidence type="ECO:0000256" key="2">
    <source>
        <dbReference type="ARBA" id="ARBA00022438"/>
    </source>
</evidence>
<dbReference type="PRINTS" id="PR00599">
    <property type="entry name" value="MAPEPTIDASE"/>
</dbReference>
<accession>A0A1G2BT65</accession>
<dbReference type="InterPro" id="IPR000994">
    <property type="entry name" value="Pept_M24"/>
</dbReference>
<comment type="similarity">
    <text evidence="6">Belongs to the peptidase M24A family.</text>
</comment>
<evidence type="ECO:0000256" key="4">
    <source>
        <dbReference type="ARBA" id="ARBA00022723"/>
    </source>
</evidence>
<dbReference type="CDD" id="cd01086">
    <property type="entry name" value="MetAP1"/>
    <property type="match status" value="1"/>
</dbReference>
<dbReference type="GO" id="GO:0070006">
    <property type="term" value="F:metalloaminopeptidase activity"/>
    <property type="evidence" value="ECO:0007669"/>
    <property type="project" value="InterPro"/>
</dbReference>
<dbReference type="GO" id="GO:0046872">
    <property type="term" value="F:metal ion binding"/>
    <property type="evidence" value="ECO:0007669"/>
    <property type="project" value="UniProtKB-KW"/>
</dbReference>